<evidence type="ECO:0000313" key="3">
    <source>
        <dbReference type="Proteomes" id="UP000199310"/>
    </source>
</evidence>
<dbReference type="Proteomes" id="UP000199310">
    <property type="component" value="Unassembled WGS sequence"/>
</dbReference>
<feature type="signal peptide" evidence="1">
    <location>
        <begin position="1"/>
        <end position="19"/>
    </location>
</feature>
<reference evidence="3" key="1">
    <citation type="submission" date="2016-10" db="EMBL/GenBank/DDBJ databases">
        <authorList>
            <person name="Varghese N."/>
            <person name="Submissions S."/>
        </authorList>
    </citation>
    <scope>NUCLEOTIDE SEQUENCE [LARGE SCALE GENOMIC DNA]</scope>
    <source>
        <strain evidence="3">DSM 3695</strain>
    </source>
</reference>
<organism evidence="2 3">
    <name type="scientific">Chitinophaga arvensicola</name>
    <dbReference type="NCBI Taxonomy" id="29529"/>
    <lineage>
        <taxon>Bacteria</taxon>
        <taxon>Pseudomonadati</taxon>
        <taxon>Bacteroidota</taxon>
        <taxon>Chitinophagia</taxon>
        <taxon>Chitinophagales</taxon>
        <taxon>Chitinophagaceae</taxon>
        <taxon>Chitinophaga</taxon>
    </lineage>
</organism>
<accession>A0A1I0SB77</accession>
<gene>
    <name evidence="2" type="ORF">SAMN04488122_5783</name>
</gene>
<dbReference type="EMBL" id="FOJG01000002">
    <property type="protein sequence ID" value="SEW53943.1"/>
    <property type="molecule type" value="Genomic_DNA"/>
</dbReference>
<evidence type="ECO:0000313" key="2">
    <source>
        <dbReference type="EMBL" id="SEW53943.1"/>
    </source>
</evidence>
<keyword evidence="1" id="KW-0732">Signal</keyword>
<protein>
    <submittedName>
        <fullName evidence="2">Uncharacterized protein</fullName>
    </submittedName>
</protein>
<dbReference type="RefSeq" id="WP_143059292.1">
    <property type="nucleotide sequence ID" value="NZ_FOJG01000002.1"/>
</dbReference>
<sequence length="160" mass="18434">MKNISCILLMSLSFLVASAQQVKKNLDLIIVIDEEISVGSLAQVHIKAVSATQEYVIKAGYYPGNLSMELSDYDRLMSEDIKTILLLFDHYEYSGGESEMTNFEIKLEKSWLLHRFNILRIYNLEKKKYAKLFFAPKSGKTYVFEMDTSEGSSRLIRKKQ</sequence>
<dbReference type="OrthoDB" id="1495376at2"/>
<evidence type="ECO:0000256" key="1">
    <source>
        <dbReference type="SAM" id="SignalP"/>
    </source>
</evidence>
<keyword evidence="3" id="KW-1185">Reference proteome</keyword>
<proteinExistence type="predicted"/>
<name>A0A1I0SB77_9BACT</name>
<feature type="chain" id="PRO_5011635021" evidence="1">
    <location>
        <begin position="20"/>
        <end position="160"/>
    </location>
</feature>
<dbReference type="AlphaFoldDB" id="A0A1I0SB77"/>
<dbReference type="STRING" id="29529.SAMN04488122_5783"/>